<feature type="region of interest" description="Disordered" evidence="1">
    <location>
        <begin position="455"/>
        <end position="475"/>
    </location>
</feature>
<evidence type="ECO:0000313" key="2">
    <source>
        <dbReference type="EMBL" id="VEL32526.1"/>
    </source>
</evidence>
<feature type="compositionally biased region" description="Polar residues" evidence="1">
    <location>
        <begin position="634"/>
        <end position="660"/>
    </location>
</feature>
<dbReference type="EMBL" id="CAAALY010244295">
    <property type="protein sequence ID" value="VEL32526.1"/>
    <property type="molecule type" value="Genomic_DNA"/>
</dbReference>
<gene>
    <name evidence="2" type="ORF">PXEA_LOCUS25966</name>
</gene>
<feature type="region of interest" description="Disordered" evidence="1">
    <location>
        <begin position="130"/>
        <end position="156"/>
    </location>
</feature>
<feature type="compositionally biased region" description="Polar residues" evidence="1">
    <location>
        <begin position="180"/>
        <end position="189"/>
    </location>
</feature>
<feature type="compositionally biased region" description="Polar residues" evidence="1">
    <location>
        <begin position="752"/>
        <end position="762"/>
    </location>
</feature>
<dbReference type="AlphaFoldDB" id="A0A448XAY1"/>
<feature type="region of interest" description="Disordered" evidence="1">
    <location>
        <begin position="560"/>
        <end position="589"/>
    </location>
</feature>
<feature type="region of interest" description="Disordered" evidence="1">
    <location>
        <begin position="304"/>
        <end position="398"/>
    </location>
</feature>
<feature type="compositionally biased region" description="Basic and acidic residues" evidence="1">
    <location>
        <begin position="323"/>
        <end position="335"/>
    </location>
</feature>
<name>A0A448XAY1_9PLAT</name>
<reference evidence="2" key="1">
    <citation type="submission" date="2018-11" db="EMBL/GenBank/DDBJ databases">
        <authorList>
            <consortium name="Pathogen Informatics"/>
        </authorList>
    </citation>
    <scope>NUCLEOTIDE SEQUENCE</scope>
</reference>
<organism evidence="2 3">
    <name type="scientific">Protopolystoma xenopodis</name>
    <dbReference type="NCBI Taxonomy" id="117903"/>
    <lineage>
        <taxon>Eukaryota</taxon>
        <taxon>Metazoa</taxon>
        <taxon>Spiralia</taxon>
        <taxon>Lophotrochozoa</taxon>
        <taxon>Platyhelminthes</taxon>
        <taxon>Monogenea</taxon>
        <taxon>Polyopisthocotylea</taxon>
        <taxon>Polystomatidea</taxon>
        <taxon>Polystomatidae</taxon>
        <taxon>Protopolystoma</taxon>
    </lineage>
</organism>
<keyword evidence="3" id="KW-1185">Reference proteome</keyword>
<sequence length="762" mass="82770">MQASCHQQHRAFSGFEWAQSAIVSWHNPDPSLPLFELTLAPGFILGKGKLKEPSPSCVHCESSHDNVLRPIVDLVHEMRYRDYSGGGRRKWQPVVYRFSQHSEPHGFSNFHRTDDSASYAFCLPHRGEAQVGQAPSPLQTVSASAPSASPSPSPLARSTLIHLPVHFASQPLPQASCDVTKQVQSLGPSPQSPGDRRLSSDVLAQNSPQPDCAPHTHQPGWHCCMASLRTTSFSQSLVQQQPEHLSLQQSQDQQCLQPIVSPESTESLLSAEATDDPAIQLPVSPFSSILATWQAYSEKGVATKRGNCPASNFRKPVYTHSQPSEKSDSVGRPKAEATALFSSVKLPSNEDGPGQREHGETWEEMEGRTRKYSHDGTENVETLASSTSQPTPRHCCPSPARLHSYASYDDPEVADTSPGSAFRMRRSRSLATEDVRDGDYGCQDDDLRPIEDQTANRISSTRRPEGLPPQASCCDLSTNRMNSMSYRDSLISSFEVPATHSKASASSSSSCSSSSCSSLYGSLPSGQSEHEHSRLHPRLHFISTSSAAYKVANRVPACSGRTDGACGHTNRAGSMSANRRPTETQRRSSYRHAHNLPAIGCSTRGSWQTAANTRSASMPGAYTNGPLLRKRTRQMPSSRAGTTSGRALAGSSKQTPTQKQPDGATTGRKRCPSGTMSPRVLMDTCIEEETTAPEVVSREALGEAVTRSPRMLRYSDQNHTASIAPSRFICGQARKGTVTPNRLDWSPKEVSKVSTKSASPHC</sequence>
<feature type="region of interest" description="Disordered" evidence="1">
    <location>
        <begin position="180"/>
        <end position="216"/>
    </location>
</feature>
<proteinExistence type="predicted"/>
<feature type="compositionally biased region" description="Polar residues" evidence="1">
    <location>
        <begin position="379"/>
        <end position="391"/>
    </location>
</feature>
<comment type="caution">
    <text evidence="2">The sequence shown here is derived from an EMBL/GenBank/DDBJ whole genome shotgun (WGS) entry which is preliminary data.</text>
</comment>
<feature type="compositionally biased region" description="Low complexity" evidence="1">
    <location>
        <begin position="142"/>
        <end position="156"/>
    </location>
</feature>
<feature type="region of interest" description="Disordered" evidence="1">
    <location>
        <begin position="735"/>
        <end position="762"/>
    </location>
</feature>
<feature type="compositionally biased region" description="Basic and acidic residues" evidence="1">
    <location>
        <begin position="353"/>
        <end position="377"/>
    </location>
</feature>
<evidence type="ECO:0000313" key="3">
    <source>
        <dbReference type="Proteomes" id="UP000784294"/>
    </source>
</evidence>
<accession>A0A448XAY1</accession>
<dbReference type="Proteomes" id="UP000784294">
    <property type="component" value="Unassembled WGS sequence"/>
</dbReference>
<evidence type="ECO:0000256" key="1">
    <source>
        <dbReference type="SAM" id="MobiDB-lite"/>
    </source>
</evidence>
<protein>
    <submittedName>
        <fullName evidence="2">Uncharacterized protein</fullName>
    </submittedName>
</protein>
<feature type="region of interest" description="Disordered" evidence="1">
    <location>
        <begin position="612"/>
        <end position="677"/>
    </location>
</feature>